<reference evidence="1" key="1">
    <citation type="journal article" date="2020" name="New Phytol.">
        <title>Comparative genomics reveals dynamic genome evolution in host specialist ectomycorrhizal fungi.</title>
        <authorList>
            <person name="Lofgren L.A."/>
            <person name="Nguyen N.H."/>
            <person name="Vilgalys R."/>
            <person name="Ruytinx J."/>
            <person name="Liao H.L."/>
            <person name="Branco S."/>
            <person name="Kuo A."/>
            <person name="LaButti K."/>
            <person name="Lipzen A."/>
            <person name="Andreopoulos W."/>
            <person name="Pangilinan J."/>
            <person name="Riley R."/>
            <person name="Hundley H."/>
            <person name="Na H."/>
            <person name="Barry K."/>
            <person name="Grigoriev I.V."/>
            <person name="Stajich J.E."/>
            <person name="Kennedy P.G."/>
        </authorList>
    </citation>
    <scope>NUCLEOTIDE SEQUENCE</scope>
    <source>
        <strain evidence="1">MN1</strain>
    </source>
</reference>
<comment type="caution">
    <text evidence="1">The sequence shown here is derived from an EMBL/GenBank/DDBJ whole genome shotgun (WGS) entry which is preliminary data.</text>
</comment>
<evidence type="ECO:0000313" key="2">
    <source>
        <dbReference type="Proteomes" id="UP000807769"/>
    </source>
</evidence>
<evidence type="ECO:0000313" key="1">
    <source>
        <dbReference type="EMBL" id="KAG1808010.1"/>
    </source>
</evidence>
<gene>
    <name evidence="1" type="ORF">BJ212DRAFT_1303200</name>
</gene>
<dbReference type="OrthoDB" id="2602229at2759"/>
<organism evidence="1 2">
    <name type="scientific">Suillus subaureus</name>
    <dbReference type="NCBI Taxonomy" id="48587"/>
    <lineage>
        <taxon>Eukaryota</taxon>
        <taxon>Fungi</taxon>
        <taxon>Dikarya</taxon>
        <taxon>Basidiomycota</taxon>
        <taxon>Agaricomycotina</taxon>
        <taxon>Agaricomycetes</taxon>
        <taxon>Agaricomycetidae</taxon>
        <taxon>Boletales</taxon>
        <taxon>Suillineae</taxon>
        <taxon>Suillaceae</taxon>
        <taxon>Suillus</taxon>
    </lineage>
</organism>
<dbReference type="GeneID" id="64627398"/>
<dbReference type="RefSeq" id="XP_041188395.1">
    <property type="nucleotide sequence ID" value="XM_041333381.1"/>
</dbReference>
<dbReference type="EMBL" id="JABBWG010000040">
    <property type="protein sequence ID" value="KAG1808010.1"/>
    <property type="molecule type" value="Genomic_DNA"/>
</dbReference>
<dbReference type="Proteomes" id="UP000807769">
    <property type="component" value="Unassembled WGS sequence"/>
</dbReference>
<name>A0A9P7E129_9AGAM</name>
<proteinExistence type="predicted"/>
<sequence>MATPTIPLELTPRVIARRMDTRQLHGPDFPDTLSDVSYPPQLQKPRPLLFWFGYPIDFGKLEAFVKEQSPLYPDLSQDRTRSEGINHAWNRIFIIGVIRKIFGESTRLIPVYGRREGKPIIVMSFYCNFDAPGRVVHENEKAFALKFTSLEGEPRWYLDWRRNPVPDPPDRVEKSTV</sequence>
<dbReference type="AlphaFoldDB" id="A0A9P7E129"/>
<protein>
    <submittedName>
        <fullName evidence="1">Uncharacterized protein</fullName>
    </submittedName>
</protein>
<accession>A0A9P7E129</accession>
<keyword evidence="2" id="KW-1185">Reference proteome</keyword>